<keyword evidence="3 6" id="KW-0812">Transmembrane</keyword>
<comment type="caution">
    <text evidence="8">The sequence shown here is derived from an EMBL/GenBank/DDBJ whole genome shotgun (WGS) entry which is preliminary data.</text>
</comment>
<evidence type="ECO:0000259" key="7">
    <source>
        <dbReference type="Pfam" id="PF09335"/>
    </source>
</evidence>
<feature type="transmembrane region" description="Helical" evidence="6">
    <location>
        <begin position="31"/>
        <end position="51"/>
    </location>
</feature>
<dbReference type="EMBL" id="JAKTTI010000028">
    <property type="protein sequence ID" value="MCH1626857.1"/>
    <property type="molecule type" value="Genomic_DNA"/>
</dbReference>
<evidence type="ECO:0000313" key="8">
    <source>
        <dbReference type="EMBL" id="MCH1626857.1"/>
    </source>
</evidence>
<keyword evidence="5 6" id="KW-0472">Membrane</keyword>
<comment type="similarity">
    <text evidence="6">Belongs to the TVP38/TMEM64 family.</text>
</comment>
<dbReference type="InterPro" id="IPR015414">
    <property type="entry name" value="TMEM64"/>
</dbReference>
<dbReference type="InterPro" id="IPR032816">
    <property type="entry name" value="VTT_dom"/>
</dbReference>
<dbReference type="PANTHER" id="PTHR12677:SF55">
    <property type="entry name" value="UNDECAPRENYL PHOSPHATE TRANSPORTER SAOUHSC_00901-RELATED"/>
    <property type="match status" value="1"/>
</dbReference>
<dbReference type="Proteomes" id="UP001431131">
    <property type="component" value="Unassembled WGS sequence"/>
</dbReference>
<feature type="transmembrane region" description="Helical" evidence="6">
    <location>
        <begin position="141"/>
        <end position="161"/>
    </location>
</feature>
<keyword evidence="4 6" id="KW-1133">Transmembrane helix</keyword>
<name>A0AAW5EAF4_9BACI</name>
<evidence type="ECO:0000256" key="4">
    <source>
        <dbReference type="ARBA" id="ARBA00022989"/>
    </source>
</evidence>
<feature type="transmembrane region" description="Helical" evidence="6">
    <location>
        <begin position="110"/>
        <end position="134"/>
    </location>
</feature>
<keyword evidence="9" id="KW-1185">Reference proteome</keyword>
<dbReference type="PANTHER" id="PTHR12677">
    <property type="entry name" value="GOLGI APPARATUS MEMBRANE PROTEIN TVP38-RELATED"/>
    <property type="match status" value="1"/>
</dbReference>
<dbReference type="GO" id="GO:0005886">
    <property type="term" value="C:plasma membrane"/>
    <property type="evidence" value="ECO:0007669"/>
    <property type="project" value="UniProtKB-SubCell"/>
</dbReference>
<dbReference type="AlphaFoldDB" id="A0AAW5EAF4"/>
<evidence type="ECO:0000256" key="1">
    <source>
        <dbReference type="ARBA" id="ARBA00004651"/>
    </source>
</evidence>
<comment type="subcellular location">
    <subcellularLocation>
        <location evidence="1 6">Cell membrane</location>
        <topology evidence="1 6">Multi-pass membrane protein</topology>
    </subcellularLocation>
</comment>
<feature type="transmembrane region" description="Helical" evidence="6">
    <location>
        <begin position="58"/>
        <end position="80"/>
    </location>
</feature>
<dbReference type="Pfam" id="PF09335">
    <property type="entry name" value="VTT_dom"/>
    <property type="match status" value="1"/>
</dbReference>
<accession>A0AAW5EAF4</accession>
<sequence>MDFEMMKEWFSQENIEALLRDYSSFGPLPGIILPMLEAFIPVLPLVVFVVANAAAFGLWLGFLYSWFGAIAGSLLVFFLVRKYGQRRFFSFVSKHKKVKGLMSWVERHGFGPIFLLLCFPFTPSAVINVVAGLSKVSTPQFILAVICGKLVMIFTISFIGYDIKALFHKPVKTIIVLGVLVILWFIGKRVEAWLKVKPNLAKDR</sequence>
<keyword evidence="2 6" id="KW-1003">Cell membrane</keyword>
<evidence type="ECO:0000256" key="5">
    <source>
        <dbReference type="ARBA" id="ARBA00023136"/>
    </source>
</evidence>
<evidence type="ECO:0000256" key="2">
    <source>
        <dbReference type="ARBA" id="ARBA00022475"/>
    </source>
</evidence>
<feature type="transmembrane region" description="Helical" evidence="6">
    <location>
        <begin position="167"/>
        <end position="187"/>
    </location>
</feature>
<evidence type="ECO:0000313" key="9">
    <source>
        <dbReference type="Proteomes" id="UP001431131"/>
    </source>
</evidence>
<evidence type="ECO:0000256" key="3">
    <source>
        <dbReference type="ARBA" id="ARBA00022692"/>
    </source>
</evidence>
<proteinExistence type="inferred from homology"/>
<evidence type="ECO:0000256" key="6">
    <source>
        <dbReference type="RuleBase" id="RU366058"/>
    </source>
</evidence>
<reference evidence="8" key="1">
    <citation type="submission" date="2022-02" db="EMBL/GenBank/DDBJ databases">
        <title>Fredinandcohnia quinoae sp. nov. isolated from Chenopodium quinoa seeds.</title>
        <authorList>
            <person name="Saati-Santamaria Z."/>
            <person name="Flores-Felix J.D."/>
            <person name="Igual J.M."/>
            <person name="Velazquez E."/>
            <person name="Garcia-Fraile P."/>
            <person name="Martinez-Molina E."/>
        </authorList>
    </citation>
    <scope>NUCLEOTIDE SEQUENCE</scope>
    <source>
        <strain evidence="8">SECRCQ15</strain>
    </source>
</reference>
<gene>
    <name evidence="8" type="ORF">MJG50_16095</name>
</gene>
<dbReference type="RefSeq" id="WP_240256771.1">
    <property type="nucleotide sequence ID" value="NZ_JAKTTI010000028.1"/>
</dbReference>
<feature type="domain" description="VTT" evidence="7">
    <location>
        <begin position="43"/>
        <end position="161"/>
    </location>
</feature>
<organism evidence="8 9">
    <name type="scientific">Fredinandcohnia quinoae</name>
    <dbReference type="NCBI Taxonomy" id="2918902"/>
    <lineage>
        <taxon>Bacteria</taxon>
        <taxon>Bacillati</taxon>
        <taxon>Bacillota</taxon>
        <taxon>Bacilli</taxon>
        <taxon>Bacillales</taxon>
        <taxon>Bacillaceae</taxon>
        <taxon>Fredinandcohnia</taxon>
    </lineage>
</organism>
<protein>
    <recommendedName>
        <fullName evidence="6">TVP38/TMEM64 family membrane protein</fullName>
    </recommendedName>
</protein>